<dbReference type="InterPro" id="IPR001096">
    <property type="entry name" value="Peptidase_C13"/>
</dbReference>
<gene>
    <name evidence="2" type="ORF">GAK29_04847</name>
</gene>
<comment type="caution">
    <text evidence="2">The sequence shown here is derived from an EMBL/GenBank/DDBJ whole genome shotgun (WGS) entry which is preliminary data.</text>
</comment>
<feature type="transmembrane region" description="Helical" evidence="1">
    <location>
        <begin position="72"/>
        <end position="91"/>
    </location>
</feature>
<name>A0A833UQG7_ACIBZ</name>
<feature type="transmembrane region" description="Helical" evidence="1">
    <location>
        <begin position="103"/>
        <end position="124"/>
    </location>
</feature>
<organism evidence="2 3">
    <name type="scientific">Acinetobacter bereziniae</name>
    <name type="common">Acinetobacter genomosp. 10</name>
    <dbReference type="NCBI Taxonomy" id="106648"/>
    <lineage>
        <taxon>Bacteria</taxon>
        <taxon>Pseudomonadati</taxon>
        <taxon>Pseudomonadota</taxon>
        <taxon>Gammaproteobacteria</taxon>
        <taxon>Moraxellales</taxon>
        <taxon>Moraxellaceae</taxon>
        <taxon>Acinetobacter</taxon>
    </lineage>
</organism>
<evidence type="ECO:0000313" key="2">
    <source>
        <dbReference type="EMBL" id="KAF1012584.1"/>
    </source>
</evidence>
<evidence type="ECO:0008006" key="4">
    <source>
        <dbReference type="Google" id="ProtNLM"/>
    </source>
</evidence>
<feature type="transmembrane region" description="Helical" evidence="1">
    <location>
        <begin position="168"/>
        <end position="185"/>
    </location>
</feature>
<dbReference type="Proteomes" id="UP000490535">
    <property type="component" value="Unassembled WGS sequence"/>
</dbReference>
<dbReference type="Gene3D" id="3.40.50.1460">
    <property type="match status" value="1"/>
</dbReference>
<dbReference type="GO" id="GO:0008233">
    <property type="term" value="F:peptidase activity"/>
    <property type="evidence" value="ECO:0007669"/>
    <property type="project" value="InterPro"/>
</dbReference>
<protein>
    <recommendedName>
        <fullName evidence="4">Peptidase C13 family protein</fullName>
    </recommendedName>
</protein>
<keyword evidence="1" id="KW-1133">Transmembrane helix</keyword>
<dbReference type="SUPFAM" id="SSF52129">
    <property type="entry name" value="Caspase-like"/>
    <property type="match status" value="1"/>
</dbReference>
<feature type="transmembrane region" description="Helical" evidence="1">
    <location>
        <begin position="39"/>
        <end position="60"/>
    </location>
</feature>
<evidence type="ECO:0000313" key="3">
    <source>
        <dbReference type="Proteomes" id="UP000490535"/>
    </source>
</evidence>
<dbReference type="Pfam" id="PF01650">
    <property type="entry name" value="Peptidase_C13"/>
    <property type="match status" value="1"/>
</dbReference>
<evidence type="ECO:0000256" key="1">
    <source>
        <dbReference type="SAM" id="Phobius"/>
    </source>
</evidence>
<dbReference type="InterPro" id="IPR029030">
    <property type="entry name" value="Caspase-like_dom_sf"/>
</dbReference>
<keyword evidence="1" id="KW-0812">Transmembrane</keyword>
<accession>A0A833UQG7</accession>
<dbReference type="EMBL" id="WNDP01000260">
    <property type="protein sequence ID" value="KAF1012584.1"/>
    <property type="molecule type" value="Genomic_DNA"/>
</dbReference>
<dbReference type="GO" id="GO:0006508">
    <property type="term" value="P:proteolysis"/>
    <property type="evidence" value="ECO:0007669"/>
    <property type="project" value="InterPro"/>
</dbReference>
<sequence>MIDLKPSINFWHDLKSNQRAGIWLFLGSRKSLQIVRPSILQLIFWGLLGGCANTLFSWLVAGDGGVFNRQGLVSYALWPFIALIVGIFLSQRTNNPRLMLVPALLWLVLDTHIMLFQCLLQYLGNHDLLPYFTYDVIPLLFFALFIWQSLAVVWVFSRELKWPWWERALIMFATVATLFTWQVSIKEQPIWKVEDVPSSITENAFYAQSRLLNKALEQIQFGEFAKTHWYFLGVAGASYQDVFKFEIDRIKEQFDTRFGTFGRSIELVNNPASMNDTPIASKTSIDLALRRIGQQMNRESDVLFLYMTSHGLPNRFELENEPIDLNDVDPKWLRESLDKSGIRWKVIVISACYSGSFVSALQSPDTLIITASAADRASFGCSNEADYTYFGRAFFDQAMREQGSLKAAFKEASETVAKWENAQGFDPSEPQWVIGKNMEMMLPQLEQHLFPQQGVVASAQTQNEKLDTTKLSCHCHSGSKCVVYLEFEDLKILRSRLNSSIQTISCNTSLIRWR</sequence>
<feature type="transmembrane region" description="Helical" evidence="1">
    <location>
        <begin position="136"/>
        <end position="156"/>
    </location>
</feature>
<keyword evidence="1" id="KW-0472">Membrane</keyword>
<proteinExistence type="predicted"/>
<reference evidence="3" key="1">
    <citation type="journal article" date="2020" name="MBio">
        <title>Horizontal gene transfer to a defensive symbiont with a reduced genome amongst a multipartite beetle microbiome.</title>
        <authorList>
            <person name="Waterworth S.C."/>
            <person name="Florez L.V."/>
            <person name="Rees E.R."/>
            <person name="Hertweck C."/>
            <person name="Kaltenpoth M."/>
            <person name="Kwan J.C."/>
        </authorList>
    </citation>
    <scope>NUCLEOTIDE SEQUENCE [LARGE SCALE GENOMIC DNA]</scope>
</reference>
<dbReference type="AlphaFoldDB" id="A0A833UQG7"/>